<feature type="domain" description="BTB" evidence="4">
    <location>
        <begin position="899"/>
        <end position="972"/>
    </location>
</feature>
<name>A0ABR3XY48_9PEZI</name>
<dbReference type="EMBL" id="JAZHXJ010000030">
    <property type="protein sequence ID" value="KAL1880567.1"/>
    <property type="molecule type" value="Genomic_DNA"/>
</dbReference>
<feature type="repeat" description="RCC1" evidence="2">
    <location>
        <begin position="375"/>
        <end position="435"/>
    </location>
</feature>
<feature type="compositionally biased region" description="Polar residues" evidence="3">
    <location>
        <begin position="25"/>
        <end position="47"/>
    </location>
</feature>
<dbReference type="InterPro" id="IPR002110">
    <property type="entry name" value="Ankyrin_rpt"/>
</dbReference>
<dbReference type="SUPFAM" id="SSF54695">
    <property type="entry name" value="POZ domain"/>
    <property type="match status" value="2"/>
</dbReference>
<dbReference type="SMART" id="SM00248">
    <property type="entry name" value="ANK"/>
    <property type="match status" value="2"/>
</dbReference>
<protein>
    <recommendedName>
        <fullName evidence="4">BTB domain-containing protein</fullName>
    </recommendedName>
</protein>
<dbReference type="SUPFAM" id="SSF50985">
    <property type="entry name" value="RCC1/BLIP-II"/>
    <property type="match status" value="1"/>
</dbReference>
<feature type="compositionally biased region" description="Polar residues" evidence="3">
    <location>
        <begin position="1215"/>
        <end position="1251"/>
    </location>
</feature>
<evidence type="ECO:0000256" key="1">
    <source>
        <dbReference type="ARBA" id="ARBA00022737"/>
    </source>
</evidence>
<dbReference type="Gene3D" id="3.30.710.10">
    <property type="entry name" value="Potassium Channel Kv1.1, Chain A"/>
    <property type="match status" value="2"/>
</dbReference>
<dbReference type="PROSITE" id="PS50012">
    <property type="entry name" value="RCC1_3"/>
    <property type="match status" value="2"/>
</dbReference>
<dbReference type="Gene3D" id="1.25.40.20">
    <property type="entry name" value="Ankyrin repeat-containing domain"/>
    <property type="match status" value="1"/>
</dbReference>
<feature type="region of interest" description="Disordered" evidence="3">
    <location>
        <begin position="1497"/>
        <end position="1565"/>
    </location>
</feature>
<feature type="compositionally biased region" description="Basic and acidic residues" evidence="3">
    <location>
        <begin position="1497"/>
        <end position="1522"/>
    </location>
</feature>
<dbReference type="Pfam" id="PF13540">
    <property type="entry name" value="RCC1_2"/>
    <property type="match status" value="1"/>
</dbReference>
<feature type="compositionally biased region" description="Low complexity" evidence="3">
    <location>
        <begin position="1314"/>
        <end position="1325"/>
    </location>
</feature>
<sequence length="1565" mass="172621">MSLLFKYFYDGDVDKFRSLLYPSRHSPQSTPRTTNAVHLGSSPSAFETSPRPATKSRKQSGWVANLSAARSASLPLSRAEVNTRDHAGLTVLLRAASSTAVNAIDFVRALLEYPATDIYVQDPESGWNCLHRALYAGNISIARLILEIERSHLTGQTLGAPPNRIGLLIKAKDHEGNSPFDLFNSTIGERSVGVSDGVVHSDGDSDSEAGTSYFETSGLTSKRLQEIVEGDELFAFGSNKNRSLGLGDEDDRQFPERVILKRPDHLLQRFYHEHLQENTDGGSHPPTELSSIPTLVLNRPLALQDVVLSKLHSAVLTTDPVSNLYICGVGRGGRLGLGDENTRFSYVPVQGGLAGKKVSQVALGRDHTLAVTDTGELWSWGSNACAQLGYVLPSPAKKDEEPSTCTPRQVFGPLKREMIVGVAASAIHSVAHTGSSLYCWGKNVGQLGLMDADSRSLEFQIVPRKVAAFLFSSPITMVSAIDKATTCLLANHTVLCFTSYGYNIVKFPLTDSLTNYRPRSVSASAHSDSATNHIQYITSGGETVAAVTGRGDLFTFGLSHKVDTNPTTASTTNPSKIKGAVTQPQCIWSARREGVRSVGVGEHGSVIISTDSGAVWRRVERPKAKDAYATAFSESRRKDFKFQRVPYITRAVTVRASAFGAFAAIRRDLDVMRKHIQVEGKTLWDDMMPLYPLCDFRASHVVDQGETMSKAPDSGALQDRIGLVAYEVLQSSDLHADLQQHLEEWSYCNDSLQAVICSSSSPGIKIPIHEWLLSARSPVLRDALSHFRKAGSFEQQDFFQIERCDGAVVIQFIGLDLMSLLNIVHYMYTDRVIPAWNYTKGNPTLTRMYRQVRVELMKVASRLDMAKLESAVRRQTDPEKSLDEDFRLAIRDRRFFEDGDAVLQLDGRDVPVHSTFICQRCPWFEGLFHGRSAGRWLAGRQASQELSSQVRIDLKHLDSGAFEYVLEHIYADAGEELFDSVVSSLEEFTDLVMDVMSIANELMLDRLSQVCQKVMGRFVTTRNIAHLLNDISPCSVTTFKDAGLEYICLQLEAMLENHLLDDLDEDLLADLDRVVRENQLAQFPTARSGRAELLLHENHPELAQDIIEERLRRIREMAFKATLKDDERKLVNGLKVKYGNSDDVATASLSVDRAQKSTTGLERNKPFSPSLRPRPSNSDLMFDMDEDQDLEGVSSPTPRPKRPNDAGKSADVDELTSSLGPRSEPVSSPVTPNLSNSVAKSQGLPSESNLKQGRPWGNSPLTTKLDLREIFQSKSPGNHSVLSAGLAAQKNKMSSPSPKPTPIKLSQKERKRQQQQQAAQAAQLAANLQSSKIAWDRSGNDIREPPWKFVSDRNQGHVQLGERSDSLPPVTGAKLLVAGETSVSSVQRRALSPDTRFAGQSRSTNGSTANLPAPQRASSFSATASRAIPQNSKQHLVPHSKTYITPPKREEPLLGVSMADIIGQQQREQEIVKEAVAKRSLQEIQQEQAFQEWWDAESQRMQEEEARRLKREQEKAGKDDRKRRNRRGGKGGGATPAHVTDRGTNPSKGASGSHKRNGTPAAIVR</sequence>
<dbReference type="CDD" id="cd18186">
    <property type="entry name" value="BTB_POZ_ZBTB_KLHL-like"/>
    <property type="match status" value="1"/>
</dbReference>
<feature type="compositionally biased region" description="Basic and acidic residues" evidence="3">
    <location>
        <begin position="1202"/>
        <end position="1211"/>
    </location>
</feature>
<dbReference type="InterPro" id="IPR051625">
    <property type="entry name" value="Signaling_Regulatory_Domain"/>
</dbReference>
<dbReference type="InterPro" id="IPR036770">
    <property type="entry name" value="Ankyrin_rpt-contain_sf"/>
</dbReference>
<feature type="compositionally biased region" description="Polar residues" evidence="3">
    <location>
        <begin position="1272"/>
        <end position="1281"/>
    </location>
</feature>
<feature type="repeat" description="RCC1" evidence="2">
    <location>
        <begin position="322"/>
        <end position="374"/>
    </location>
</feature>
<evidence type="ECO:0000259" key="4">
    <source>
        <dbReference type="PROSITE" id="PS50097"/>
    </source>
</evidence>
<evidence type="ECO:0000313" key="5">
    <source>
        <dbReference type="EMBL" id="KAL1880567.1"/>
    </source>
</evidence>
<dbReference type="SUPFAM" id="SSF48403">
    <property type="entry name" value="Ankyrin repeat"/>
    <property type="match status" value="1"/>
</dbReference>
<evidence type="ECO:0000256" key="2">
    <source>
        <dbReference type="PROSITE-ProRule" id="PRU00235"/>
    </source>
</evidence>
<dbReference type="InterPro" id="IPR000210">
    <property type="entry name" value="BTB/POZ_dom"/>
</dbReference>
<dbReference type="Proteomes" id="UP001586593">
    <property type="component" value="Unassembled WGS sequence"/>
</dbReference>
<feature type="compositionally biased region" description="Low complexity" evidence="3">
    <location>
        <begin position="1416"/>
        <end position="1427"/>
    </location>
</feature>
<dbReference type="Pfam" id="PF00651">
    <property type="entry name" value="BTB"/>
    <property type="match status" value="1"/>
</dbReference>
<gene>
    <name evidence="5" type="ORF">VTK73DRAFT_5372</name>
</gene>
<accession>A0ABR3XY48</accession>
<dbReference type="PROSITE" id="PS50097">
    <property type="entry name" value="BTB"/>
    <property type="match status" value="1"/>
</dbReference>
<feature type="region of interest" description="Disordered" evidence="3">
    <location>
        <begin position="1149"/>
        <end position="1325"/>
    </location>
</feature>
<feature type="compositionally biased region" description="Polar residues" evidence="3">
    <location>
        <begin position="1398"/>
        <end position="1410"/>
    </location>
</feature>
<dbReference type="PANTHER" id="PTHR22872:SF2">
    <property type="entry name" value="INHIBITOR OF BRUTON TYROSINE KINASE"/>
    <property type="match status" value="1"/>
</dbReference>
<dbReference type="PANTHER" id="PTHR22872">
    <property type="entry name" value="BTK-BINDING PROTEIN-RELATED"/>
    <property type="match status" value="1"/>
</dbReference>
<dbReference type="InterPro" id="IPR011333">
    <property type="entry name" value="SKP1/BTB/POZ_sf"/>
</dbReference>
<dbReference type="InterPro" id="IPR000408">
    <property type="entry name" value="Reg_chr_condens"/>
</dbReference>
<proteinExistence type="predicted"/>
<organism evidence="5 6">
    <name type="scientific">Phialemonium thermophilum</name>
    <dbReference type="NCBI Taxonomy" id="223376"/>
    <lineage>
        <taxon>Eukaryota</taxon>
        <taxon>Fungi</taxon>
        <taxon>Dikarya</taxon>
        <taxon>Ascomycota</taxon>
        <taxon>Pezizomycotina</taxon>
        <taxon>Sordariomycetes</taxon>
        <taxon>Sordariomycetidae</taxon>
        <taxon>Cephalothecales</taxon>
        <taxon>Cephalothecaceae</taxon>
        <taxon>Phialemonium</taxon>
    </lineage>
</organism>
<dbReference type="Gene3D" id="2.130.10.30">
    <property type="entry name" value="Regulator of chromosome condensation 1/beta-lactamase-inhibitor protein II"/>
    <property type="match status" value="1"/>
</dbReference>
<keyword evidence="1" id="KW-0677">Repeat</keyword>
<dbReference type="SMART" id="SM00225">
    <property type="entry name" value="BTB"/>
    <property type="match status" value="2"/>
</dbReference>
<comment type="caution">
    <text evidence="5">The sequence shown here is derived from an EMBL/GenBank/DDBJ whole genome shotgun (WGS) entry which is preliminary data.</text>
</comment>
<reference evidence="5 6" key="1">
    <citation type="journal article" date="2024" name="Commun. Biol.">
        <title>Comparative genomic analysis of thermophilic fungi reveals convergent evolutionary adaptations and gene losses.</title>
        <authorList>
            <person name="Steindorff A.S."/>
            <person name="Aguilar-Pontes M.V."/>
            <person name="Robinson A.J."/>
            <person name="Andreopoulos B."/>
            <person name="LaButti K."/>
            <person name="Kuo A."/>
            <person name="Mondo S."/>
            <person name="Riley R."/>
            <person name="Otillar R."/>
            <person name="Haridas S."/>
            <person name="Lipzen A."/>
            <person name="Grimwood J."/>
            <person name="Schmutz J."/>
            <person name="Clum A."/>
            <person name="Reid I.D."/>
            <person name="Moisan M.C."/>
            <person name="Butler G."/>
            <person name="Nguyen T.T.M."/>
            <person name="Dewar K."/>
            <person name="Conant G."/>
            <person name="Drula E."/>
            <person name="Henrissat B."/>
            <person name="Hansel C."/>
            <person name="Singer S."/>
            <person name="Hutchinson M.I."/>
            <person name="de Vries R.P."/>
            <person name="Natvig D.O."/>
            <person name="Powell A.J."/>
            <person name="Tsang A."/>
            <person name="Grigoriev I.V."/>
        </authorList>
    </citation>
    <scope>NUCLEOTIDE SEQUENCE [LARGE SCALE GENOMIC DNA]</scope>
    <source>
        <strain evidence="5 6">ATCC 24622</strain>
    </source>
</reference>
<keyword evidence="6" id="KW-1185">Reference proteome</keyword>
<feature type="region of interest" description="Disordered" evidence="3">
    <location>
        <begin position="23"/>
        <end position="60"/>
    </location>
</feature>
<evidence type="ECO:0000256" key="3">
    <source>
        <dbReference type="SAM" id="MobiDB-lite"/>
    </source>
</evidence>
<evidence type="ECO:0000313" key="6">
    <source>
        <dbReference type="Proteomes" id="UP001586593"/>
    </source>
</evidence>
<feature type="region of interest" description="Disordered" evidence="3">
    <location>
        <begin position="1382"/>
        <end position="1451"/>
    </location>
</feature>
<dbReference type="InterPro" id="IPR009091">
    <property type="entry name" value="RCC1/BLIP-II"/>
</dbReference>
<dbReference type="Pfam" id="PF13637">
    <property type="entry name" value="Ank_4"/>
    <property type="match status" value="1"/>
</dbReference>